<evidence type="ECO:0000313" key="2">
    <source>
        <dbReference type="EMBL" id="QQP51504.1"/>
    </source>
</evidence>
<proteinExistence type="predicted"/>
<keyword evidence="1" id="KW-0812">Transmembrane</keyword>
<accession>A0A7T8K9W2</accession>
<evidence type="ECO:0000313" key="3">
    <source>
        <dbReference type="Proteomes" id="UP000595437"/>
    </source>
</evidence>
<sequence>MREWTGSPFLYPFLLLLFYIVILYFLFYFTVIFILPRQKLINLVELRSRTEELPNTSSEEEEETLIQEMSCPCFAKFRKFVQEYRDAREDYRKDDPPDSRTVAAIHKKYARVIHNSRNFKI</sequence>
<gene>
    <name evidence="2" type="ORF">FKW44_012891</name>
</gene>
<name>A0A7T8K9W2_CALRO</name>
<keyword evidence="3" id="KW-1185">Reference proteome</keyword>
<feature type="transmembrane region" description="Helical" evidence="1">
    <location>
        <begin position="12"/>
        <end position="35"/>
    </location>
</feature>
<keyword evidence="1" id="KW-1133">Transmembrane helix</keyword>
<evidence type="ECO:0000256" key="1">
    <source>
        <dbReference type="SAM" id="Phobius"/>
    </source>
</evidence>
<dbReference type="Proteomes" id="UP000595437">
    <property type="component" value="Chromosome 8"/>
</dbReference>
<dbReference type="OrthoDB" id="10608377at2759"/>
<dbReference type="EMBL" id="CP045897">
    <property type="protein sequence ID" value="QQP51504.1"/>
    <property type="molecule type" value="Genomic_DNA"/>
</dbReference>
<dbReference type="AlphaFoldDB" id="A0A7T8K9W2"/>
<protein>
    <submittedName>
        <fullName evidence="2">Uncharacterized protein</fullName>
    </submittedName>
</protein>
<keyword evidence="1" id="KW-0472">Membrane</keyword>
<organism evidence="2 3">
    <name type="scientific">Caligus rogercresseyi</name>
    <name type="common">Sea louse</name>
    <dbReference type="NCBI Taxonomy" id="217165"/>
    <lineage>
        <taxon>Eukaryota</taxon>
        <taxon>Metazoa</taxon>
        <taxon>Ecdysozoa</taxon>
        <taxon>Arthropoda</taxon>
        <taxon>Crustacea</taxon>
        <taxon>Multicrustacea</taxon>
        <taxon>Hexanauplia</taxon>
        <taxon>Copepoda</taxon>
        <taxon>Siphonostomatoida</taxon>
        <taxon>Caligidae</taxon>
        <taxon>Caligus</taxon>
    </lineage>
</organism>
<reference evidence="3" key="1">
    <citation type="submission" date="2021-01" db="EMBL/GenBank/DDBJ databases">
        <title>Caligus Genome Assembly.</title>
        <authorList>
            <person name="Gallardo-Escarate C."/>
        </authorList>
    </citation>
    <scope>NUCLEOTIDE SEQUENCE [LARGE SCALE GENOMIC DNA]</scope>
</reference>